<proteinExistence type="predicted"/>
<evidence type="ECO:0000313" key="1">
    <source>
        <dbReference type="EMBL" id="CAE0110734.1"/>
    </source>
</evidence>
<gene>
    <name evidence="1" type="ORF">HERI1096_LOCUS11394</name>
</gene>
<protein>
    <submittedName>
        <fullName evidence="1">Uncharacterized protein</fullName>
    </submittedName>
</protein>
<reference evidence="1" key="1">
    <citation type="submission" date="2021-01" db="EMBL/GenBank/DDBJ databases">
        <authorList>
            <person name="Corre E."/>
            <person name="Pelletier E."/>
            <person name="Niang G."/>
            <person name="Scheremetjew M."/>
            <person name="Finn R."/>
            <person name="Kale V."/>
            <person name="Holt S."/>
            <person name="Cochrane G."/>
            <person name="Meng A."/>
            <person name="Brown T."/>
            <person name="Cohen L."/>
        </authorList>
    </citation>
    <scope>NUCLEOTIDE SEQUENCE</scope>
    <source>
        <strain evidence="1">CCMP281</strain>
    </source>
</reference>
<dbReference type="AlphaFoldDB" id="A0A7S3AP04"/>
<organism evidence="1">
    <name type="scientific">Haptolina ericina</name>
    <dbReference type="NCBI Taxonomy" id="156174"/>
    <lineage>
        <taxon>Eukaryota</taxon>
        <taxon>Haptista</taxon>
        <taxon>Haptophyta</taxon>
        <taxon>Prymnesiophyceae</taxon>
        <taxon>Prymnesiales</taxon>
        <taxon>Prymnesiaceae</taxon>
        <taxon>Haptolina</taxon>
    </lineage>
</organism>
<sequence length="232" mass="25837">MQAFPTSAEWLFVFEDDILLKPTKHGAPPLNAAEVQCVVDEAERIASTKNNSLIFLGACWPDFTEWRFNGLVTKQVAAPGCSHNTSVQRSHKVCRCAPYCLHAYAIRRHAARTLWATIRAAVEFNWYTRYNADGNVITYFQQRAGWATWPLCIDACWTPGRGSPRHPGLFIQDERLNSTVPKRFGASTPPSGQPHVGRAGDVMSASFASHSRSWTSLGHSQSHVRIAARGRD</sequence>
<name>A0A7S3AP04_9EUKA</name>
<dbReference type="EMBL" id="HBHX01020425">
    <property type="protein sequence ID" value="CAE0110734.1"/>
    <property type="molecule type" value="Transcribed_RNA"/>
</dbReference>
<accession>A0A7S3AP04</accession>